<dbReference type="Proteomes" id="UP000306426">
    <property type="component" value="Unassembled WGS sequence"/>
</dbReference>
<protein>
    <submittedName>
        <fullName evidence="3">DUF3021 family protein</fullName>
    </submittedName>
</protein>
<dbReference type="EMBL" id="SSXK01000008">
    <property type="protein sequence ID" value="TII04638.1"/>
    <property type="molecule type" value="Genomic_DNA"/>
</dbReference>
<dbReference type="EMBL" id="SSXN01000034">
    <property type="protein sequence ID" value="TII01957.1"/>
    <property type="molecule type" value="Genomic_DNA"/>
</dbReference>
<feature type="transmembrane region" description="Helical" evidence="1">
    <location>
        <begin position="6"/>
        <end position="24"/>
    </location>
</feature>
<reference evidence="3 5" key="1">
    <citation type="submission" date="2019-04" db="EMBL/GenBank/DDBJ databases">
        <title>Genome analysis of Streptococcus suis strain WUSS286.</title>
        <authorList>
            <person name="Chen H."/>
            <person name="Gao X."/>
            <person name="Wu Z."/>
        </authorList>
    </citation>
    <scope>NUCLEOTIDE SEQUENCE [LARGE SCALE GENOMIC DNA]</scope>
    <source>
        <strain evidence="3 5">WUSS286</strain>
    </source>
</reference>
<evidence type="ECO:0000256" key="1">
    <source>
        <dbReference type="SAM" id="Phobius"/>
    </source>
</evidence>
<reference evidence="2 4" key="2">
    <citation type="submission" date="2019-04" db="EMBL/GenBank/DDBJ databases">
        <title>Genome analysis of Streptococcus suis strain WUSS330.</title>
        <authorList>
            <person name="Chen H."/>
            <person name="Gao X."/>
            <person name="Wu Z."/>
        </authorList>
    </citation>
    <scope>NUCLEOTIDE SEQUENCE [LARGE SCALE GENOMIC DNA]</scope>
    <source>
        <strain evidence="2 4">WUSS330</strain>
    </source>
</reference>
<proteinExistence type="predicted"/>
<dbReference type="Pfam" id="PF11457">
    <property type="entry name" value="DUF3021"/>
    <property type="match status" value="1"/>
</dbReference>
<dbReference type="Proteomes" id="UP000305785">
    <property type="component" value="Unassembled WGS sequence"/>
</dbReference>
<dbReference type="RefSeq" id="WP_136670494.1">
    <property type="nucleotide sequence ID" value="NZ_JAGFQV010000005.1"/>
</dbReference>
<name>A0A4T2GYP1_STRSU</name>
<keyword evidence="1" id="KW-1133">Transmembrane helix</keyword>
<evidence type="ECO:0000313" key="2">
    <source>
        <dbReference type="EMBL" id="TII01957.1"/>
    </source>
</evidence>
<sequence>MSDKELIYLFWLIFILVYASLFFLNYRKMERQIKDINGRL</sequence>
<evidence type="ECO:0000313" key="5">
    <source>
        <dbReference type="Proteomes" id="UP000306426"/>
    </source>
</evidence>
<comment type="caution">
    <text evidence="3">The sequence shown here is derived from an EMBL/GenBank/DDBJ whole genome shotgun (WGS) entry which is preliminary data.</text>
</comment>
<organism evidence="3 5">
    <name type="scientific">Streptococcus suis</name>
    <dbReference type="NCBI Taxonomy" id="1307"/>
    <lineage>
        <taxon>Bacteria</taxon>
        <taxon>Bacillati</taxon>
        <taxon>Bacillota</taxon>
        <taxon>Bacilli</taxon>
        <taxon>Lactobacillales</taxon>
        <taxon>Streptococcaceae</taxon>
        <taxon>Streptococcus</taxon>
    </lineage>
</organism>
<accession>A0A4T2GYP1</accession>
<evidence type="ECO:0000313" key="4">
    <source>
        <dbReference type="Proteomes" id="UP000305785"/>
    </source>
</evidence>
<evidence type="ECO:0000313" key="3">
    <source>
        <dbReference type="EMBL" id="TII04638.1"/>
    </source>
</evidence>
<gene>
    <name evidence="3" type="ORF">E8L09_03930</name>
    <name evidence="2" type="ORF">FAJ36_11070</name>
</gene>
<keyword evidence="1" id="KW-0812">Transmembrane</keyword>
<dbReference type="InterPro" id="IPR021560">
    <property type="entry name" value="DUF3021"/>
</dbReference>
<keyword evidence="1" id="KW-0472">Membrane</keyword>
<dbReference type="AlphaFoldDB" id="A0A4T2GYP1"/>